<sequence>MTALRILMLLWILDGTISHNESNKPDAVYTALPDLSSFHQTAGREQLSLGQHGGKLNSSPTANVYGTSATSTKGLQITNTEDFFMSPTPTEDKSALTMAAAGVTSFIVILVVVVIVLVSVVSLKFRCHPCKDEEDKQKPQQLTVSYSCSDDADPAADKKNIMLVSMKNLNTNNSKGITKSMVTHDEQ</sequence>
<feature type="transmembrane region" description="Helical" evidence="1">
    <location>
        <begin position="95"/>
        <end position="121"/>
    </location>
</feature>
<feature type="chain" id="PRO_5041679299" evidence="2">
    <location>
        <begin position="19"/>
        <end position="187"/>
    </location>
</feature>
<feature type="signal peptide" evidence="2">
    <location>
        <begin position="1"/>
        <end position="18"/>
    </location>
</feature>
<dbReference type="InterPro" id="IPR026247">
    <property type="entry name" value="ECSCR"/>
</dbReference>
<dbReference type="AlphaFoldDB" id="A0AA97L4H8"/>
<evidence type="ECO:0000313" key="4">
    <source>
        <dbReference type="RefSeq" id="XP_054841651.1"/>
    </source>
</evidence>
<gene>
    <name evidence="4" type="primary">ECSCR</name>
</gene>
<keyword evidence="1" id="KW-0472">Membrane</keyword>
<name>A0AA97L4H8_EUBMA</name>
<dbReference type="CTD" id="641700"/>
<dbReference type="PRINTS" id="PR02069">
    <property type="entry name" value="ECCREGULATOR"/>
</dbReference>
<dbReference type="GO" id="GO:1901800">
    <property type="term" value="P:positive regulation of proteasomal protein catabolic process"/>
    <property type="evidence" value="ECO:0007669"/>
    <property type="project" value="TreeGrafter"/>
</dbReference>
<evidence type="ECO:0000313" key="3">
    <source>
        <dbReference type="Proteomes" id="UP001190640"/>
    </source>
</evidence>
<protein>
    <submittedName>
        <fullName evidence="4">Endothelial cell-specific chemotaxis regulator</fullName>
    </submittedName>
</protein>
<keyword evidence="3" id="KW-1185">Reference proteome</keyword>
<keyword evidence="2" id="KW-0732">Signal</keyword>
<keyword evidence="1" id="KW-0812">Transmembrane</keyword>
<dbReference type="GO" id="GO:0005829">
    <property type="term" value="C:cytosol"/>
    <property type="evidence" value="ECO:0007669"/>
    <property type="project" value="TreeGrafter"/>
</dbReference>
<reference evidence="4" key="1">
    <citation type="submission" date="2025-08" db="UniProtKB">
        <authorList>
            <consortium name="RefSeq"/>
        </authorList>
    </citation>
    <scope>IDENTIFICATION</scope>
    <source>
        <tissue evidence="4">Blood</tissue>
    </source>
</reference>
<dbReference type="KEGG" id="emc:129333790"/>
<proteinExistence type="predicted"/>
<dbReference type="GeneID" id="129333790"/>
<dbReference type="Pfam" id="PF15820">
    <property type="entry name" value="ECSCR"/>
    <property type="match status" value="1"/>
</dbReference>
<organism evidence="3 4">
    <name type="scientific">Eublepharis macularius</name>
    <name type="common">Leopard gecko</name>
    <name type="synonym">Cyrtodactylus macularius</name>
    <dbReference type="NCBI Taxonomy" id="481883"/>
    <lineage>
        <taxon>Eukaryota</taxon>
        <taxon>Metazoa</taxon>
        <taxon>Chordata</taxon>
        <taxon>Craniata</taxon>
        <taxon>Vertebrata</taxon>
        <taxon>Euteleostomi</taxon>
        <taxon>Lepidosauria</taxon>
        <taxon>Squamata</taxon>
        <taxon>Bifurcata</taxon>
        <taxon>Gekkota</taxon>
        <taxon>Eublepharidae</taxon>
        <taxon>Eublepharinae</taxon>
        <taxon>Eublepharis</taxon>
    </lineage>
</organism>
<evidence type="ECO:0000256" key="1">
    <source>
        <dbReference type="SAM" id="Phobius"/>
    </source>
</evidence>
<evidence type="ECO:0000256" key="2">
    <source>
        <dbReference type="SAM" id="SignalP"/>
    </source>
</evidence>
<dbReference type="Proteomes" id="UP001190640">
    <property type="component" value="Chromosome 7"/>
</dbReference>
<dbReference type="GO" id="GO:2000353">
    <property type="term" value="P:positive regulation of endothelial cell apoptotic process"/>
    <property type="evidence" value="ECO:0007669"/>
    <property type="project" value="TreeGrafter"/>
</dbReference>
<dbReference type="GO" id="GO:0016525">
    <property type="term" value="P:negative regulation of angiogenesis"/>
    <property type="evidence" value="ECO:0007669"/>
    <property type="project" value="TreeGrafter"/>
</dbReference>
<dbReference type="RefSeq" id="XP_054841651.1">
    <property type="nucleotide sequence ID" value="XM_054985676.1"/>
</dbReference>
<dbReference type="PANTHER" id="PTHR28602">
    <property type="entry name" value="ENDOTHELIAL CELL-SPECIFIC CHEMOTAXIS REGULATOR"/>
    <property type="match status" value="1"/>
</dbReference>
<accession>A0AA97L4H8</accession>
<keyword evidence="1" id="KW-1133">Transmembrane helix</keyword>
<dbReference type="PANTHER" id="PTHR28602:SF1">
    <property type="entry name" value="ENDOTHELIAL CELL-SPECIFIC CHEMOTAXIS REGULATOR"/>
    <property type="match status" value="1"/>
</dbReference>
<dbReference type="GO" id="GO:0005886">
    <property type="term" value="C:plasma membrane"/>
    <property type="evidence" value="ECO:0007669"/>
    <property type="project" value="TreeGrafter"/>
</dbReference>